<reference evidence="8" key="2">
    <citation type="journal article" date="2021" name="PeerJ">
        <title>Extensive microbial diversity within the chicken gut microbiome revealed by metagenomics and culture.</title>
        <authorList>
            <person name="Gilroy R."/>
            <person name="Ravi A."/>
            <person name="Getino M."/>
            <person name="Pursley I."/>
            <person name="Horton D.L."/>
            <person name="Alikhan N.F."/>
            <person name="Baker D."/>
            <person name="Gharbi K."/>
            <person name="Hall N."/>
            <person name="Watson M."/>
            <person name="Adriaenssens E.M."/>
            <person name="Foster-Nyarko E."/>
            <person name="Jarju S."/>
            <person name="Secka A."/>
            <person name="Antonio M."/>
            <person name="Oren A."/>
            <person name="Chaudhuri R.R."/>
            <person name="La Ragione R."/>
            <person name="Hildebrand F."/>
            <person name="Pallen M.J."/>
        </authorList>
    </citation>
    <scope>NUCLEOTIDE SEQUENCE</scope>
    <source>
        <strain evidence="8">B3-1481</strain>
    </source>
</reference>
<feature type="region of interest" description="Disordered" evidence="5">
    <location>
        <begin position="1082"/>
        <end position="1121"/>
    </location>
</feature>
<evidence type="ECO:0000256" key="1">
    <source>
        <dbReference type="ARBA" id="ARBA00022679"/>
    </source>
</evidence>
<dbReference type="PANTHER" id="PTHR24348">
    <property type="entry name" value="SERINE/THREONINE-PROTEIN KINASE UNC-51-RELATED"/>
    <property type="match status" value="1"/>
</dbReference>
<feature type="non-terminal residue" evidence="8">
    <location>
        <position position="1136"/>
    </location>
</feature>
<feature type="domain" description="Protein kinase" evidence="7">
    <location>
        <begin position="98"/>
        <end position="376"/>
    </location>
</feature>
<evidence type="ECO:0000256" key="4">
    <source>
        <dbReference type="ARBA" id="ARBA00022840"/>
    </source>
</evidence>
<dbReference type="PANTHER" id="PTHR24348:SF22">
    <property type="entry name" value="NON-SPECIFIC SERINE_THREONINE PROTEIN KINASE"/>
    <property type="match status" value="1"/>
</dbReference>
<gene>
    <name evidence="8" type="ORF">IAB76_04220</name>
</gene>
<feature type="transmembrane region" description="Helical" evidence="6">
    <location>
        <begin position="857"/>
        <end position="887"/>
    </location>
</feature>
<keyword evidence="6" id="KW-0472">Membrane</keyword>
<protein>
    <submittedName>
        <fullName evidence="8">Protein kinase</fullName>
    </submittedName>
</protein>
<feature type="transmembrane region" description="Helical" evidence="6">
    <location>
        <begin position="1033"/>
        <end position="1055"/>
    </location>
</feature>
<dbReference type="Pfam" id="PF00069">
    <property type="entry name" value="Pkinase"/>
    <property type="match status" value="1"/>
</dbReference>
<evidence type="ECO:0000256" key="2">
    <source>
        <dbReference type="ARBA" id="ARBA00022741"/>
    </source>
</evidence>
<dbReference type="CDD" id="cd06174">
    <property type="entry name" value="MFS"/>
    <property type="match status" value="1"/>
</dbReference>
<keyword evidence="6" id="KW-0812">Transmembrane</keyword>
<keyword evidence="6" id="KW-1133">Transmembrane helix</keyword>
<dbReference type="InterPro" id="IPR011009">
    <property type="entry name" value="Kinase-like_dom_sf"/>
</dbReference>
<evidence type="ECO:0000256" key="6">
    <source>
        <dbReference type="SAM" id="Phobius"/>
    </source>
</evidence>
<feature type="region of interest" description="Disordered" evidence="5">
    <location>
        <begin position="1"/>
        <end position="20"/>
    </location>
</feature>
<reference evidence="8" key="1">
    <citation type="submission" date="2020-10" db="EMBL/GenBank/DDBJ databases">
        <authorList>
            <person name="Gilroy R."/>
        </authorList>
    </citation>
    <scope>NUCLEOTIDE SEQUENCE</scope>
    <source>
        <strain evidence="8">B3-1481</strain>
    </source>
</reference>
<feature type="transmembrane region" description="Helical" evidence="6">
    <location>
        <begin position="922"/>
        <end position="942"/>
    </location>
</feature>
<dbReference type="EMBL" id="JADILW010000063">
    <property type="protein sequence ID" value="MBO8480301.1"/>
    <property type="molecule type" value="Genomic_DNA"/>
</dbReference>
<sequence length="1136" mass="125273">MSDTISTTRTAVADSGTRTATATATAAKTATATKTATAAATRTAASTMTGTIAGATAVANATALASGGGSPTSPRAQAAKPGFEMKAGQTMAIQGKKYTVEKLIGHGGEAEVYQVSGTDGAKYALKLYLSEHEFDDKLIGRLKSLGDKAAVVGIIRYGRLKNSSGATRGFMLMEWCPDGSTADWDFKGNADAILQIVTLTARNLNELHKAGILHKDTKPENLLFTDKQNCTLLLSDFGISEVLNEYGFTESVPVARTPVYAAPELYDEKNRINVPGEKTQTAKLLPAYDYFALGMTALALWTGVGPFMRREAELARLKIDGLIEVPASMPEPLRTIVRGLLLKDPESRWGFDEIQRKLSGEDVPVGEAPGALHIVFDSGKNKIAHDVRELARFMMEDQQLGISYLYRGRICDWLRKTMPELEIKLNDIIETRYPRDQVAGLYAAALLLDPGLPCYDRKGATHEYLVRLSESEPEFGGSNLSKRSNPVYLYVEARQGKDAADALHAKVSKAASDKFGYPGEVLGWSLYETDTLCHSFLGANTSDDKYYTRVNCHNIKEVLQFFSDNPWVRDADKKFVCSLGFVEMVRTFSPDDAKKIEGVRSQVSDYQALFRLIIQTLNPAADINLCSDPGNPWYAMTGESLGKFINMAFNAYYVQFEGDSHKLFDKWGDADNPYRNICQASLVNLIITSFQGRWSDSYLRRFFLAKSSRFSAQEKWASYCTSYSSTDNKKKYGPYDVPIAIMKTVAGFGFTPEYRFRGSSETVTDLAGLEKLSASHKEGRNWKDEVSQAVRSRRLYAWLAVRYQEDPHADLKPKYAYEELTRKYVEALGKYDPGNREYSRYIQARDSVKGKEGRHPILWLGLLQNIFIAAGCLLMLLNIAIMALAVISQPLLDTTAKSTGFLVYGPIVFALLLNLYFSGDRIWGIISSLIVYAVAMTVLYFLSRWFLWRFTGIIVLVILCLFAWYYFRRLLRRNEGARELRTGRRPDYEQMLLEPLHFAFKSSESSFTSSFGANDWYHKDEYKESLVEKIRPTILCIVTSVILFFASGVGVSIGGTPAKMDEKFPAAHKLIHDYDAVGAAADKAGGEEAAEAGDTAAETSAEGDEDTGAKNGGGTSKAGTTARAGAAAAAGAIVSE</sequence>
<dbReference type="SUPFAM" id="SSF56112">
    <property type="entry name" value="Protein kinase-like (PK-like)"/>
    <property type="match status" value="1"/>
</dbReference>
<organism evidence="8 9">
    <name type="scientific">Candidatus Cryptobacteroides avistercoris</name>
    <dbReference type="NCBI Taxonomy" id="2840758"/>
    <lineage>
        <taxon>Bacteria</taxon>
        <taxon>Pseudomonadati</taxon>
        <taxon>Bacteroidota</taxon>
        <taxon>Bacteroidia</taxon>
        <taxon>Bacteroidales</taxon>
        <taxon>Candidatus Cryptobacteroides</taxon>
    </lineage>
</organism>
<dbReference type="GO" id="GO:0016020">
    <property type="term" value="C:membrane"/>
    <property type="evidence" value="ECO:0007669"/>
    <property type="project" value="TreeGrafter"/>
</dbReference>
<keyword evidence="3 8" id="KW-0418">Kinase</keyword>
<evidence type="ECO:0000259" key="7">
    <source>
        <dbReference type="PROSITE" id="PS50011"/>
    </source>
</evidence>
<dbReference type="InterPro" id="IPR000719">
    <property type="entry name" value="Prot_kinase_dom"/>
</dbReference>
<evidence type="ECO:0000313" key="9">
    <source>
        <dbReference type="Proteomes" id="UP000823769"/>
    </source>
</evidence>
<dbReference type="GO" id="GO:0004674">
    <property type="term" value="F:protein serine/threonine kinase activity"/>
    <property type="evidence" value="ECO:0007669"/>
    <property type="project" value="InterPro"/>
</dbReference>
<keyword evidence="4" id="KW-0067">ATP-binding</keyword>
<name>A0A9D9NNU1_9BACT</name>
<evidence type="ECO:0000256" key="5">
    <source>
        <dbReference type="SAM" id="MobiDB-lite"/>
    </source>
</evidence>
<dbReference type="GO" id="GO:0005776">
    <property type="term" value="C:autophagosome"/>
    <property type="evidence" value="ECO:0007669"/>
    <property type="project" value="TreeGrafter"/>
</dbReference>
<dbReference type="InterPro" id="IPR045269">
    <property type="entry name" value="Atg1-like"/>
</dbReference>
<dbReference type="AlphaFoldDB" id="A0A9D9NNU1"/>
<feature type="transmembrane region" description="Helical" evidence="6">
    <location>
        <begin position="948"/>
        <end position="967"/>
    </location>
</feature>
<dbReference type="PROSITE" id="PS50011">
    <property type="entry name" value="PROTEIN_KINASE_DOM"/>
    <property type="match status" value="1"/>
</dbReference>
<keyword evidence="2" id="KW-0547">Nucleotide-binding</keyword>
<dbReference type="SMART" id="SM00220">
    <property type="entry name" value="S_TKc"/>
    <property type="match status" value="1"/>
</dbReference>
<dbReference type="GO" id="GO:0005829">
    <property type="term" value="C:cytosol"/>
    <property type="evidence" value="ECO:0007669"/>
    <property type="project" value="TreeGrafter"/>
</dbReference>
<evidence type="ECO:0000313" key="8">
    <source>
        <dbReference type="EMBL" id="MBO8480301.1"/>
    </source>
</evidence>
<accession>A0A9D9NNU1</accession>
<feature type="transmembrane region" description="Helical" evidence="6">
    <location>
        <begin position="899"/>
        <end position="917"/>
    </location>
</feature>
<dbReference type="Proteomes" id="UP000823769">
    <property type="component" value="Unassembled WGS sequence"/>
</dbReference>
<proteinExistence type="predicted"/>
<feature type="compositionally biased region" description="Polar residues" evidence="5">
    <location>
        <begin position="1"/>
        <end position="10"/>
    </location>
</feature>
<dbReference type="Gene3D" id="1.10.510.10">
    <property type="entry name" value="Transferase(Phosphotransferase) domain 1"/>
    <property type="match status" value="1"/>
</dbReference>
<evidence type="ECO:0000256" key="3">
    <source>
        <dbReference type="ARBA" id="ARBA00022777"/>
    </source>
</evidence>
<comment type="caution">
    <text evidence="8">The sequence shown here is derived from an EMBL/GenBank/DDBJ whole genome shotgun (WGS) entry which is preliminary data.</text>
</comment>
<dbReference type="GO" id="GO:0000407">
    <property type="term" value="C:phagophore assembly site"/>
    <property type="evidence" value="ECO:0007669"/>
    <property type="project" value="TreeGrafter"/>
</dbReference>
<keyword evidence="1" id="KW-0808">Transferase</keyword>
<dbReference type="GO" id="GO:0005524">
    <property type="term" value="F:ATP binding"/>
    <property type="evidence" value="ECO:0007669"/>
    <property type="project" value="UniProtKB-KW"/>
</dbReference>